<dbReference type="Proteomes" id="UP000541610">
    <property type="component" value="Unassembled WGS sequence"/>
</dbReference>
<evidence type="ECO:0000256" key="1">
    <source>
        <dbReference type="SAM" id="MobiDB-lite"/>
    </source>
</evidence>
<reference evidence="2 3" key="1">
    <citation type="submission" date="2020-04" db="EMBL/GenBank/DDBJ databases">
        <title>Perkinsus olseni comparative genomics.</title>
        <authorList>
            <person name="Bogema D.R."/>
        </authorList>
    </citation>
    <scope>NUCLEOTIDE SEQUENCE [LARGE SCALE GENOMIC DNA]</scope>
    <source>
        <strain evidence="2">00978-12</strain>
    </source>
</reference>
<organism evidence="2 3">
    <name type="scientific">Perkinsus olseni</name>
    <name type="common">Perkinsus atlanticus</name>
    <dbReference type="NCBI Taxonomy" id="32597"/>
    <lineage>
        <taxon>Eukaryota</taxon>
        <taxon>Sar</taxon>
        <taxon>Alveolata</taxon>
        <taxon>Perkinsozoa</taxon>
        <taxon>Perkinsea</taxon>
        <taxon>Perkinsida</taxon>
        <taxon>Perkinsidae</taxon>
        <taxon>Perkinsus</taxon>
    </lineage>
</organism>
<evidence type="ECO:0000313" key="2">
    <source>
        <dbReference type="EMBL" id="KAF4690233.1"/>
    </source>
</evidence>
<dbReference type="OrthoDB" id="10353284at2759"/>
<accession>A0A7J6P249</accession>
<dbReference type="InterPro" id="IPR038765">
    <property type="entry name" value="Papain-like_cys_pep_sf"/>
</dbReference>
<dbReference type="SUPFAM" id="SSF54001">
    <property type="entry name" value="Cysteine proteinases"/>
    <property type="match status" value="1"/>
</dbReference>
<gene>
    <name evidence="2" type="ORF">FOZ60_000506</name>
</gene>
<evidence type="ECO:0000313" key="3">
    <source>
        <dbReference type="Proteomes" id="UP000541610"/>
    </source>
</evidence>
<comment type="caution">
    <text evidence="2">The sequence shown here is derived from an EMBL/GenBank/DDBJ whole genome shotgun (WGS) entry which is preliminary data.</text>
</comment>
<protein>
    <submittedName>
        <fullName evidence="2">Uncharacterized protein</fullName>
    </submittedName>
</protein>
<feature type="compositionally biased region" description="Basic and acidic residues" evidence="1">
    <location>
        <begin position="220"/>
        <end position="232"/>
    </location>
</feature>
<dbReference type="AlphaFoldDB" id="A0A7J6P249"/>
<name>A0A7J6P249_PEROL</name>
<sequence length="464" mass="51317">MKPHSCCPPNAFGKVMVNTMKELVRGAGPDTPIVEAYDKVTSAVPPEWLSHIGRKDAVMQSLRRAKAKANPMPDLEGSQSKNLPESGDLLFILIVVKQTQIKYSSTATDEGLFKLGDKDAMRDRRHAYYDLLSVAFLPVKITLEGVLEAVSPLGQEERASILIYFLNTTPTGPEFFVPDLDEEQEGTDFFSIVRPFGEDVVVLEVPAGSANPSQTSAGDASRRTVDQDRRGEATIPGTQDPGRVDRNQVWKVFQTIPGSEYAEELVLHNEERARLLTPGMDIDEPIIDAWMTILWRRMGGRLVPPQPMYMSQGYGGQLGSFNRAPGHGLLLQPINLATEHHYAGTARVEGTIYYMDSLSRGVNSIPAIAKHYLRTLYGPNKPVIFMGIQQQSTGSNTCALHVLARLTQFALGPSGSDPELVVFDESRMRLYVFEQLDSDTVNLFPAAVGDLPDLRRSDHSQFRT</sequence>
<dbReference type="EMBL" id="JABANP010000104">
    <property type="protein sequence ID" value="KAF4690233.1"/>
    <property type="molecule type" value="Genomic_DNA"/>
</dbReference>
<proteinExistence type="predicted"/>
<feature type="region of interest" description="Disordered" evidence="1">
    <location>
        <begin position="207"/>
        <end position="243"/>
    </location>
</feature>